<proteinExistence type="predicted"/>
<protein>
    <recommendedName>
        <fullName evidence="2">Pyrroline-5-carboxylate reductase dimerisation domain-containing protein</fullName>
    </recommendedName>
</protein>
<feature type="signal peptide" evidence="1">
    <location>
        <begin position="1"/>
        <end position="26"/>
    </location>
</feature>
<dbReference type="Proteomes" id="UP000472262">
    <property type="component" value="Unassembled WGS sequence"/>
</dbReference>
<dbReference type="SUPFAM" id="SSF48179">
    <property type="entry name" value="6-phosphogluconate dehydrogenase C-terminal domain-like"/>
    <property type="match status" value="1"/>
</dbReference>
<feature type="domain" description="Pyrroline-5-carboxylate reductase dimerisation" evidence="2">
    <location>
        <begin position="32"/>
        <end position="75"/>
    </location>
</feature>
<accession>A0A672R8M5</accession>
<feature type="chain" id="PRO_5025679682" description="Pyrroline-5-carboxylate reductase dimerisation domain-containing protein" evidence="1">
    <location>
        <begin position="27"/>
        <end position="78"/>
    </location>
</feature>
<evidence type="ECO:0000259" key="2">
    <source>
        <dbReference type="Pfam" id="PF14748"/>
    </source>
</evidence>
<dbReference type="AlphaFoldDB" id="A0A672R8M5"/>
<dbReference type="InterPro" id="IPR008927">
    <property type="entry name" value="6-PGluconate_DH-like_C_sf"/>
</dbReference>
<evidence type="ECO:0000256" key="1">
    <source>
        <dbReference type="SAM" id="SignalP"/>
    </source>
</evidence>
<evidence type="ECO:0000313" key="4">
    <source>
        <dbReference type="Proteomes" id="UP000472262"/>
    </source>
</evidence>
<sequence>MTFFFQTNPIGVILKIVLALPSSIIAVSGCCKLKAEVCTPGGTTIHGIHALEKGGFRDSREIGAVAAATERARDLGKK</sequence>
<reference evidence="3" key="1">
    <citation type="submission" date="2025-08" db="UniProtKB">
        <authorList>
            <consortium name="Ensembl"/>
        </authorList>
    </citation>
    <scope>IDENTIFICATION</scope>
</reference>
<dbReference type="Pfam" id="PF14748">
    <property type="entry name" value="P5CR_dimer"/>
    <property type="match status" value="1"/>
</dbReference>
<reference evidence="3" key="2">
    <citation type="submission" date="2025-09" db="UniProtKB">
        <authorList>
            <consortium name="Ensembl"/>
        </authorList>
    </citation>
    <scope>IDENTIFICATION</scope>
</reference>
<name>A0A672R8M5_SINGR</name>
<dbReference type="GO" id="GO:0055129">
    <property type="term" value="P:L-proline biosynthetic process"/>
    <property type="evidence" value="ECO:0007669"/>
    <property type="project" value="UniProtKB-UniPathway"/>
</dbReference>
<dbReference type="InterPro" id="IPR029036">
    <property type="entry name" value="P5CR_dimer"/>
</dbReference>
<keyword evidence="4" id="KW-1185">Reference proteome</keyword>
<keyword evidence="1" id="KW-0732">Signal</keyword>
<dbReference type="InParanoid" id="A0A672R8M5"/>
<organism evidence="3 4">
    <name type="scientific">Sinocyclocheilus grahami</name>
    <name type="common">Dianchi golden-line fish</name>
    <name type="synonym">Barbus grahami</name>
    <dbReference type="NCBI Taxonomy" id="75366"/>
    <lineage>
        <taxon>Eukaryota</taxon>
        <taxon>Metazoa</taxon>
        <taxon>Chordata</taxon>
        <taxon>Craniata</taxon>
        <taxon>Vertebrata</taxon>
        <taxon>Euteleostomi</taxon>
        <taxon>Actinopterygii</taxon>
        <taxon>Neopterygii</taxon>
        <taxon>Teleostei</taxon>
        <taxon>Ostariophysi</taxon>
        <taxon>Cypriniformes</taxon>
        <taxon>Cyprinidae</taxon>
        <taxon>Cyprininae</taxon>
        <taxon>Sinocyclocheilus</taxon>
    </lineage>
</organism>
<evidence type="ECO:0000313" key="3">
    <source>
        <dbReference type="Ensembl" id="ENSSGRP00000085381.1"/>
    </source>
</evidence>
<dbReference type="Ensembl" id="ENSSGRT00000090904.1">
    <property type="protein sequence ID" value="ENSSGRP00000085381.1"/>
    <property type="gene ID" value="ENSSGRG00000042992.1"/>
</dbReference>
<dbReference type="Gene3D" id="1.10.3730.10">
    <property type="entry name" value="ProC C-terminal domain-like"/>
    <property type="match status" value="1"/>
</dbReference>
<dbReference type="UniPathway" id="UPA00098">
    <property type="reaction ID" value="UER00361"/>
</dbReference>